<evidence type="ECO:0008006" key="4">
    <source>
        <dbReference type="Google" id="ProtNLM"/>
    </source>
</evidence>
<proteinExistence type="predicted"/>
<evidence type="ECO:0000313" key="3">
    <source>
        <dbReference type="Proteomes" id="UP000094008"/>
    </source>
</evidence>
<dbReference type="EMBL" id="LZSY01000047">
    <property type="protein sequence ID" value="OBB94880.1"/>
    <property type="molecule type" value="Genomic_DNA"/>
</dbReference>
<organism evidence="2 3">
    <name type="scientific">Mycolicibacterium peregrinum</name>
    <name type="common">Mycobacterium peregrinum</name>
    <dbReference type="NCBI Taxonomy" id="43304"/>
    <lineage>
        <taxon>Bacteria</taxon>
        <taxon>Bacillati</taxon>
        <taxon>Actinomycetota</taxon>
        <taxon>Actinomycetes</taxon>
        <taxon>Mycobacteriales</taxon>
        <taxon>Mycobacteriaceae</taxon>
        <taxon>Mycolicibacterium</taxon>
    </lineage>
</organism>
<name>A0A1A0WBQ3_MYCPR</name>
<evidence type="ECO:0000313" key="2">
    <source>
        <dbReference type="EMBL" id="OBB94880.1"/>
    </source>
</evidence>
<feature type="compositionally biased region" description="Basic and acidic residues" evidence="1">
    <location>
        <begin position="183"/>
        <end position="195"/>
    </location>
</feature>
<dbReference type="Proteomes" id="UP000094008">
    <property type="component" value="Unassembled WGS sequence"/>
</dbReference>
<feature type="region of interest" description="Disordered" evidence="1">
    <location>
        <begin position="212"/>
        <end position="249"/>
    </location>
</feature>
<protein>
    <recommendedName>
        <fullName evidence="4">TrwC relaxase domain-containing protein</fullName>
    </recommendedName>
</protein>
<evidence type="ECO:0000256" key="1">
    <source>
        <dbReference type="SAM" id="MobiDB-lite"/>
    </source>
</evidence>
<feature type="region of interest" description="Disordered" evidence="1">
    <location>
        <begin position="171"/>
        <end position="195"/>
    </location>
</feature>
<accession>A0A1A0WBQ3</accession>
<feature type="compositionally biased region" description="Basic and acidic residues" evidence="1">
    <location>
        <begin position="214"/>
        <end position="227"/>
    </location>
</feature>
<gene>
    <name evidence="2" type="ORF">A5779_19050</name>
</gene>
<dbReference type="AlphaFoldDB" id="A0A1A0WBQ3"/>
<reference evidence="3" key="1">
    <citation type="submission" date="2016-06" db="EMBL/GenBank/DDBJ databases">
        <authorList>
            <person name="Sutton G."/>
            <person name="Brinkac L."/>
            <person name="Sanka R."/>
            <person name="Adams M."/>
            <person name="Lau E."/>
            <person name="Mehaffy C."/>
            <person name="Tameris M."/>
            <person name="Hatherill M."/>
            <person name="Hanekom W."/>
            <person name="Mahomed H."/>
            <person name="Mcshane H."/>
        </authorList>
    </citation>
    <scope>NUCLEOTIDE SEQUENCE [LARGE SCALE GENOMIC DNA]</scope>
    <source>
        <strain evidence="3">852002-10433_SCH5171157</strain>
    </source>
</reference>
<comment type="caution">
    <text evidence="2">The sequence shown here is derived from an EMBL/GenBank/DDBJ whole genome shotgun (WGS) entry which is preliminary data.</text>
</comment>
<feature type="compositionally biased region" description="Polar residues" evidence="1">
    <location>
        <begin position="230"/>
        <end position="249"/>
    </location>
</feature>
<sequence>MPPTVASLPNSAPIQPEWYLREHITLGYATTLHAAQGITVGSSTREGACFTVLSDDASRAMAYVGTTRRKDENHAFIYQPITGESDHEHLQVAFGAQIHKLRRGNKHAAAHYFRMILANDDRPRSMHAEAQRTDRDLLPEVVSTLLARNDDRRAARATKWRAYTAAERARAASYERLSTPTRDTTERSAERARDAGDSLELCALTSPAWISRAMKGETRRRAPDEVGRAAQQSNQTPTGVTRSPISCLE</sequence>
<dbReference type="RefSeq" id="WP_064880073.1">
    <property type="nucleotide sequence ID" value="NZ_LZSY01000047.1"/>
</dbReference>